<organism evidence="2">
    <name type="scientific">Roseihalotalea indica</name>
    <dbReference type="NCBI Taxonomy" id="2867963"/>
    <lineage>
        <taxon>Bacteria</taxon>
        <taxon>Pseudomonadati</taxon>
        <taxon>Bacteroidota</taxon>
        <taxon>Cytophagia</taxon>
        <taxon>Cytophagales</taxon>
        <taxon>Catalimonadaceae</taxon>
        <taxon>Roseihalotalea</taxon>
    </lineage>
</organism>
<protein>
    <submittedName>
        <fullName evidence="2">Glycosyltransferase</fullName>
        <ecNumber evidence="2">2.4.-.-</ecNumber>
    </submittedName>
</protein>
<proteinExistence type="predicted"/>
<dbReference type="SUPFAM" id="SSF53756">
    <property type="entry name" value="UDP-Glycosyltransferase/glycogen phosphorylase"/>
    <property type="match status" value="1"/>
</dbReference>
<dbReference type="EMBL" id="CP120682">
    <property type="protein sequence ID" value="WKN36965.1"/>
    <property type="molecule type" value="Genomic_DNA"/>
</dbReference>
<dbReference type="AlphaFoldDB" id="A0AA49GLB1"/>
<name>A0AA49GLB1_9BACT</name>
<accession>A0AA49GLB1</accession>
<dbReference type="InterPro" id="IPR028098">
    <property type="entry name" value="Glyco_trans_4-like_N"/>
</dbReference>
<reference evidence="2" key="2">
    <citation type="journal article" date="2024" name="Antonie Van Leeuwenhoek">
        <title>Roseihalotalea indica gen. nov., sp. nov., a halophilic Bacteroidetes from mesopelagic Southwest Indian Ocean with higher carbohydrate metabolic potential.</title>
        <authorList>
            <person name="Chen B."/>
            <person name="Zhang M."/>
            <person name="Lin D."/>
            <person name="Ye J."/>
            <person name="Tang K."/>
        </authorList>
    </citation>
    <scope>NUCLEOTIDE SEQUENCE</scope>
    <source>
        <strain evidence="2">TK19036</strain>
    </source>
</reference>
<dbReference type="EC" id="2.4.-.-" evidence="2"/>
<dbReference type="Gene3D" id="3.40.50.2000">
    <property type="entry name" value="Glycogen Phosphorylase B"/>
    <property type="match status" value="2"/>
</dbReference>
<dbReference type="Pfam" id="PF13439">
    <property type="entry name" value="Glyco_transf_4"/>
    <property type="match status" value="1"/>
</dbReference>
<reference evidence="2" key="1">
    <citation type="journal article" date="2023" name="Comput. Struct. Biotechnol. J.">
        <title>Discovery of a novel marine Bacteroidetes with a rich repertoire of carbohydrate-active enzymes.</title>
        <authorList>
            <person name="Chen B."/>
            <person name="Liu G."/>
            <person name="Chen Q."/>
            <person name="Wang H."/>
            <person name="Liu L."/>
            <person name="Tang K."/>
        </authorList>
    </citation>
    <scope>NUCLEOTIDE SEQUENCE</scope>
    <source>
        <strain evidence="2">TK19036</strain>
    </source>
</reference>
<feature type="domain" description="Glycosyltransferase subfamily 4-like N-terminal" evidence="1">
    <location>
        <begin position="26"/>
        <end position="203"/>
    </location>
</feature>
<dbReference type="GO" id="GO:0016757">
    <property type="term" value="F:glycosyltransferase activity"/>
    <property type="evidence" value="ECO:0007669"/>
    <property type="project" value="UniProtKB-KW"/>
</dbReference>
<keyword evidence="2" id="KW-0328">Glycosyltransferase</keyword>
<keyword evidence="2" id="KW-0808">Transferase</keyword>
<gene>
    <name evidence="2" type="ORF">K4G66_31860</name>
</gene>
<evidence type="ECO:0000259" key="1">
    <source>
        <dbReference type="Pfam" id="PF13439"/>
    </source>
</evidence>
<sequence length="408" mass="47272">MIKTLYLSYDGMTDPLGQSQVIPYLQGLAKQDYQFTIISFEKAERFKEAKSQIQTLLDACNIGWVPLPYHKKPPVLSTLYDVYQLRRKAYQLHRQHNFRIIHCRSYISALIGMAMKRKFGTKFIFDMRGFWADERVEGGLWNLKNPLFRVIYHYFKRKEIELLSEADYTVTLTHKAKDIIHKWTEVKNQPIPIQVIPCCVDTALFDPEKIDALAKKLLKKKFAIPQDAFVLSYLGSLGTWYMVEEMLIFYRKLQQTYSNAYFLFITKDSPEEIWQLCEKNNIDTDKIVITAATRQEVPLYLSLSNWSIFFIKPVFSKQASSATKMGEIMSMGIPMIVNSGIGDTDNIIQSINCGFLISNVKSFEYQVVLHKIHKSIEFSSALIRKGACELFSLSKGIGSYSKVYKKFY</sequence>
<evidence type="ECO:0000313" key="2">
    <source>
        <dbReference type="EMBL" id="WKN36965.1"/>
    </source>
</evidence>